<dbReference type="RefSeq" id="WP_337334904.1">
    <property type="nucleotide sequence ID" value="NZ_JBBDHC010000006.1"/>
</dbReference>
<dbReference type="Pfam" id="PF00271">
    <property type="entry name" value="Helicase_C"/>
    <property type="match status" value="1"/>
</dbReference>
<feature type="domain" description="Helicase ATP-binding" evidence="5">
    <location>
        <begin position="112"/>
        <end position="285"/>
    </location>
</feature>
<name>A0AAW9QYN2_9GAMM</name>
<organism evidence="7 8">
    <name type="scientific">Denitratimonas tolerans</name>
    <dbReference type="NCBI Taxonomy" id="1338420"/>
    <lineage>
        <taxon>Bacteria</taxon>
        <taxon>Pseudomonadati</taxon>
        <taxon>Pseudomonadota</taxon>
        <taxon>Gammaproteobacteria</taxon>
        <taxon>Lysobacterales</taxon>
        <taxon>Lysobacteraceae</taxon>
        <taxon>Denitratimonas</taxon>
    </lineage>
</organism>
<evidence type="ECO:0000259" key="5">
    <source>
        <dbReference type="PROSITE" id="PS51192"/>
    </source>
</evidence>
<dbReference type="GO" id="GO:0016787">
    <property type="term" value="F:hydrolase activity"/>
    <property type="evidence" value="ECO:0007669"/>
    <property type="project" value="UniProtKB-KW"/>
</dbReference>
<evidence type="ECO:0000313" key="7">
    <source>
        <dbReference type="EMBL" id="MEJ1249190.1"/>
    </source>
</evidence>
<dbReference type="InterPro" id="IPR049730">
    <property type="entry name" value="SNF2/RAD54-like_C"/>
</dbReference>
<dbReference type="Pfam" id="PF00176">
    <property type="entry name" value="SNF2-rel_dom"/>
    <property type="match status" value="1"/>
</dbReference>
<feature type="domain" description="Helicase C-terminal" evidence="6">
    <location>
        <begin position="460"/>
        <end position="615"/>
    </location>
</feature>
<dbReference type="InterPro" id="IPR001650">
    <property type="entry name" value="Helicase_C-like"/>
</dbReference>
<dbReference type="AlphaFoldDB" id="A0AAW9QYN2"/>
<dbReference type="EMBL" id="JBBDHC010000006">
    <property type="protein sequence ID" value="MEJ1249190.1"/>
    <property type="molecule type" value="Genomic_DNA"/>
</dbReference>
<dbReference type="Proteomes" id="UP001364472">
    <property type="component" value="Unassembled WGS sequence"/>
</dbReference>
<comment type="caution">
    <text evidence="7">The sequence shown here is derived from an EMBL/GenBank/DDBJ whole genome shotgun (WGS) entry which is preliminary data.</text>
</comment>
<protein>
    <submittedName>
        <fullName evidence="7">Helicase-related protein</fullName>
    </submittedName>
</protein>
<dbReference type="GO" id="GO:0004386">
    <property type="term" value="F:helicase activity"/>
    <property type="evidence" value="ECO:0007669"/>
    <property type="project" value="UniProtKB-KW"/>
</dbReference>
<dbReference type="CDD" id="cd18011">
    <property type="entry name" value="DEXDc_RapA"/>
    <property type="match status" value="1"/>
</dbReference>
<dbReference type="PANTHER" id="PTHR45766">
    <property type="entry name" value="DNA ANNEALING HELICASE AND ENDONUCLEASE ZRANB3 FAMILY MEMBER"/>
    <property type="match status" value="1"/>
</dbReference>
<dbReference type="InterPro" id="IPR027417">
    <property type="entry name" value="P-loop_NTPase"/>
</dbReference>
<dbReference type="SUPFAM" id="SSF52540">
    <property type="entry name" value="P-loop containing nucleoside triphosphate hydrolases"/>
    <property type="match status" value="1"/>
</dbReference>
<reference evidence="7 8" key="1">
    <citation type="journal article" date="2016" name="Antonie Van Leeuwenhoek">
        <title>Denitratimonas tolerans gen. nov., sp. nov., a denitrifying bacterium isolated from a bioreactor for tannery wastewater treatment.</title>
        <authorList>
            <person name="Han S.I."/>
            <person name="Kim J.O."/>
            <person name="Lee Y.R."/>
            <person name="Ekpeghere K.I."/>
            <person name="Koh S.C."/>
            <person name="Whang K.S."/>
        </authorList>
    </citation>
    <scope>NUCLEOTIDE SEQUENCE [LARGE SCALE GENOMIC DNA]</scope>
    <source>
        <strain evidence="7 8">KACC 17565</strain>
    </source>
</reference>
<dbReference type="GO" id="GO:0005524">
    <property type="term" value="F:ATP binding"/>
    <property type="evidence" value="ECO:0007669"/>
    <property type="project" value="UniProtKB-KW"/>
</dbReference>
<dbReference type="PROSITE" id="PS51192">
    <property type="entry name" value="HELICASE_ATP_BIND_1"/>
    <property type="match status" value="1"/>
</dbReference>
<evidence type="ECO:0000256" key="3">
    <source>
        <dbReference type="ARBA" id="ARBA00022806"/>
    </source>
</evidence>
<evidence type="ECO:0000256" key="1">
    <source>
        <dbReference type="ARBA" id="ARBA00022741"/>
    </source>
</evidence>
<dbReference type="InterPro" id="IPR000330">
    <property type="entry name" value="SNF2_N"/>
</dbReference>
<evidence type="ECO:0000256" key="2">
    <source>
        <dbReference type="ARBA" id="ARBA00022801"/>
    </source>
</evidence>
<dbReference type="PANTHER" id="PTHR45766:SF6">
    <property type="entry name" value="SWI_SNF-RELATED MATRIX-ASSOCIATED ACTIN-DEPENDENT REGULATOR OF CHROMATIN SUBFAMILY A-LIKE PROTEIN 1"/>
    <property type="match status" value="1"/>
</dbReference>
<dbReference type="SMART" id="SM00490">
    <property type="entry name" value="HELICc"/>
    <property type="match status" value="1"/>
</dbReference>
<keyword evidence="4" id="KW-0067">ATP-binding</keyword>
<dbReference type="SMART" id="SM00487">
    <property type="entry name" value="DEXDc"/>
    <property type="match status" value="1"/>
</dbReference>
<evidence type="ECO:0000313" key="8">
    <source>
        <dbReference type="Proteomes" id="UP001364472"/>
    </source>
</evidence>
<dbReference type="InterPro" id="IPR014001">
    <property type="entry name" value="Helicase_ATP-bd"/>
</dbReference>
<accession>A0AAW9QYN2</accession>
<sequence>MNTPALQFTPGSLVRARGREWIVQPGSVAPLLRLRPLSGGEDEGAVIHAGLEPDIGSAQFPAPDPAQEGSQHDAILLADALRMALRRGAGPFRCFGNISVEPRTYQLVPLLMALRQDPVRLLIADDVGIGKTIEAALIARELYDRGEIQRMAVLCPPHLVEQWVRELNERFHIPAVAVTASSAARLERGLPIGDSIFHAHAFTVVSLDYIKSDRHRHDFIRACPEFVIVDEAHTCVSTGQARQQRFELLREISADAERHLVLLTATPHSGDQEAFYSLLALLKRDFAQFATASGALKETLREQLAQHFVQRRRPDIDEWQDGSVFPQRETTEITYKLTGQWDQFFQDVLDYCRDVTQRAGDDARRQRLSFWGTLALMRCVASSPAAAVQALQTRLLAEQVDNAPDEVLQTLFDGSEDHLDEDDVAPAADTGDPALHALLAQARALAGEADDPKLRLLHKHLKQLIADGFNPVVFCRYIATANYLREHLDGKFRGVTVDVVTGEFPSEERERRVEALGEADRRLLIATDCLSEGVNLQQHLDAVVHYDLSWNPTRHEQREGRVDRFGQPSPKVRATLMYGANNPVDGAVLQVILRKAEKIRKELGVPVPLPDDDHTLTQALMKAVMLRSERAGGPQQAFDFDQFEEARELDVRWTSLAEKAKTNRTVFAQRRLRPSDVLPEWERMKAVLGDSEDVRRFTTEAMSRLGAGLLFRPRRGATAPLTALPRVLRERLEAAGLEGDIGIDFTQPPAPRCRYVSRSHPLVSTLADELLERAVSGETRDNQQLATLGRIGVWRSPAVQAVTTVLLLRLRHQITTTRSGRSSVLLVEEALPVAWQGRANPAKVQGDQLLAWLQAPASGNLPEPVRQREMHSVLTLLDERRDALEAIADAQAERLLADHRRVREAADARGRYKVDALKPVDVIAAFVLMPGAGA</sequence>
<keyword evidence="8" id="KW-1185">Reference proteome</keyword>
<dbReference type="InterPro" id="IPR057342">
    <property type="entry name" value="DEXDc_RapA"/>
</dbReference>
<keyword evidence="2" id="KW-0378">Hydrolase</keyword>
<dbReference type="PROSITE" id="PS51194">
    <property type="entry name" value="HELICASE_CTER"/>
    <property type="match status" value="1"/>
</dbReference>
<evidence type="ECO:0000259" key="6">
    <source>
        <dbReference type="PROSITE" id="PS51194"/>
    </source>
</evidence>
<dbReference type="Gene3D" id="3.40.50.10810">
    <property type="entry name" value="Tandem AAA-ATPase domain"/>
    <property type="match status" value="1"/>
</dbReference>
<gene>
    <name evidence="7" type="ORF">WB794_05820</name>
</gene>
<proteinExistence type="predicted"/>
<keyword evidence="3 7" id="KW-0347">Helicase</keyword>
<dbReference type="CDD" id="cd18793">
    <property type="entry name" value="SF2_C_SNF"/>
    <property type="match status" value="1"/>
</dbReference>
<keyword evidence="1" id="KW-0547">Nucleotide-binding</keyword>
<evidence type="ECO:0000256" key="4">
    <source>
        <dbReference type="ARBA" id="ARBA00022840"/>
    </source>
</evidence>
<dbReference type="InterPro" id="IPR038718">
    <property type="entry name" value="SNF2-like_sf"/>
</dbReference>
<dbReference type="Gene3D" id="3.40.50.300">
    <property type="entry name" value="P-loop containing nucleotide triphosphate hydrolases"/>
    <property type="match status" value="1"/>
</dbReference>